<dbReference type="Proteomes" id="UP001501867">
    <property type="component" value="Unassembled WGS sequence"/>
</dbReference>
<accession>A0ABP3FFJ5</accession>
<feature type="region of interest" description="Disordered" evidence="1">
    <location>
        <begin position="1"/>
        <end position="20"/>
    </location>
</feature>
<name>A0ABP3FFJ5_9ACTN</name>
<evidence type="ECO:0000313" key="2">
    <source>
        <dbReference type="EMBL" id="GAA0313726.1"/>
    </source>
</evidence>
<evidence type="ECO:0000313" key="3">
    <source>
        <dbReference type="Proteomes" id="UP001501867"/>
    </source>
</evidence>
<sequence>MATVTARAAMPSACGESPNRPVFPAGGPAVSTGADAPVVWVATKEMHSSL</sequence>
<keyword evidence="3" id="KW-1185">Reference proteome</keyword>
<evidence type="ECO:0000256" key="1">
    <source>
        <dbReference type="SAM" id="MobiDB-lite"/>
    </source>
</evidence>
<gene>
    <name evidence="2" type="ORF">GCM10010302_61020</name>
</gene>
<comment type="caution">
    <text evidence="2">The sequence shown here is derived from an EMBL/GenBank/DDBJ whole genome shotgun (WGS) entry which is preliminary data.</text>
</comment>
<proteinExistence type="predicted"/>
<protein>
    <submittedName>
        <fullName evidence="2">Uncharacterized protein</fullName>
    </submittedName>
</protein>
<dbReference type="EMBL" id="BAAABV010000024">
    <property type="protein sequence ID" value="GAA0313726.1"/>
    <property type="molecule type" value="Genomic_DNA"/>
</dbReference>
<organism evidence="2 3">
    <name type="scientific">Streptomyces polychromogenes</name>
    <dbReference type="NCBI Taxonomy" id="67342"/>
    <lineage>
        <taxon>Bacteria</taxon>
        <taxon>Bacillati</taxon>
        <taxon>Actinomycetota</taxon>
        <taxon>Actinomycetes</taxon>
        <taxon>Kitasatosporales</taxon>
        <taxon>Streptomycetaceae</taxon>
        <taxon>Streptomyces</taxon>
    </lineage>
</organism>
<reference evidence="3" key="1">
    <citation type="journal article" date="2019" name="Int. J. Syst. Evol. Microbiol.">
        <title>The Global Catalogue of Microorganisms (GCM) 10K type strain sequencing project: providing services to taxonomists for standard genome sequencing and annotation.</title>
        <authorList>
            <consortium name="The Broad Institute Genomics Platform"/>
            <consortium name="The Broad Institute Genome Sequencing Center for Infectious Disease"/>
            <person name="Wu L."/>
            <person name="Ma J."/>
        </authorList>
    </citation>
    <scope>NUCLEOTIDE SEQUENCE [LARGE SCALE GENOMIC DNA]</scope>
    <source>
        <strain evidence="3">JCM 4505</strain>
    </source>
</reference>